<evidence type="ECO:0000313" key="11">
    <source>
        <dbReference type="EnsemblMetazoa" id="OVOC3774.1"/>
    </source>
</evidence>
<keyword evidence="12" id="KW-1185">Reference proteome</keyword>
<evidence type="ECO:0000256" key="3">
    <source>
        <dbReference type="ARBA" id="ARBA00022771"/>
    </source>
</evidence>
<dbReference type="OMA" id="ACPFAHI"/>
<reference evidence="11" key="2">
    <citation type="submission" date="2022-06" db="UniProtKB">
        <authorList>
            <consortium name="EnsemblMetazoa"/>
        </authorList>
    </citation>
    <scope>IDENTIFICATION</scope>
</reference>
<organism evidence="11 12">
    <name type="scientific">Onchocerca volvulus</name>
    <dbReference type="NCBI Taxonomy" id="6282"/>
    <lineage>
        <taxon>Eukaryota</taxon>
        <taxon>Metazoa</taxon>
        <taxon>Ecdysozoa</taxon>
        <taxon>Nematoda</taxon>
        <taxon>Chromadorea</taxon>
        <taxon>Rhabditida</taxon>
        <taxon>Spirurina</taxon>
        <taxon>Spiruromorpha</taxon>
        <taxon>Filarioidea</taxon>
        <taxon>Onchocercidae</taxon>
        <taxon>Onchocerca</taxon>
    </lineage>
</organism>
<evidence type="ECO:0000259" key="10">
    <source>
        <dbReference type="PROSITE" id="PS50103"/>
    </source>
</evidence>
<evidence type="ECO:0000256" key="9">
    <source>
        <dbReference type="PROSITE-ProRule" id="PRU00723"/>
    </source>
</evidence>
<name>A0A8R1XWN8_ONCVO</name>
<dbReference type="Proteomes" id="UP000024404">
    <property type="component" value="Unassembled WGS sequence"/>
</dbReference>
<dbReference type="PANTHER" id="PTHR46527">
    <property type="entry name" value="NUCLEOPORIN-LIKE PROTEIN 2"/>
    <property type="match status" value="1"/>
</dbReference>
<evidence type="ECO:0000256" key="1">
    <source>
        <dbReference type="ARBA" id="ARBA00004335"/>
    </source>
</evidence>
<keyword evidence="3 9" id="KW-0863">Zinc-finger</keyword>
<keyword evidence="4 9" id="KW-0862">Zinc</keyword>
<sequence length="210" mass="24203">MTGIHRPAIRCKFFARGNCRNGEACPFAHILQSEIVDLQQLDRRNVDMQPERHGRPTGQIGFRIHGFNENFQSSSQFEKSRYKWISPLLKEREESKIKMLLDQNNTNKGVCDKDIIFKQKSATGAPSADLFSNKKNPEIVVDKTKSENLLDADSISSENIKLTYNSFSDLMQQCYSKMADLTIEQIEQFRRDEFEFGKVPTVPPPKEFCF</sequence>
<evidence type="ECO:0000256" key="2">
    <source>
        <dbReference type="ARBA" id="ARBA00022723"/>
    </source>
</evidence>
<dbReference type="PROSITE" id="PS50103">
    <property type="entry name" value="ZF_C3H1"/>
    <property type="match status" value="1"/>
</dbReference>
<dbReference type="GO" id="GO:0008270">
    <property type="term" value="F:zinc ion binding"/>
    <property type="evidence" value="ECO:0007669"/>
    <property type="project" value="UniProtKB-KW"/>
</dbReference>
<evidence type="ECO:0000313" key="12">
    <source>
        <dbReference type="Proteomes" id="UP000024404"/>
    </source>
</evidence>
<keyword evidence="5" id="KW-0539">Nucleus</keyword>
<evidence type="ECO:0000256" key="4">
    <source>
        <dbReference type="ARBA" id="ARBA00022833"/>
    </source>
</evidence>
<evidence type="ECO:0000256" key="8">
    <source>
        <dbReference type="ARBA" id="ARBA00042384"/>
    </source>
</evidence>
<protein>
    <recommendedName>
        <fullName evidence="7">Nucleoporin NUP42</fullName>
    </recommendedName>
    <alternativeName>
        <fullName evidence="8">Nucleoporin-like protein 2</fullName>
    </alternativeName>
</protein>
<dbReference type="InterPro" id="IPR036855">
    <property type="entry name" value="Znf_CCCH_sf"/>
</dbReference>
<comment type="subcellular location">
    <subcellularLocation>
        <location evidence="1">Nucleus membrane</location>
        <topology evidence="1">Peripheral membrane protein</topology>
        <orientation evidence="1">Cytoplasmic side</orientation>
    </subcellularLocation>
</comment>
<evidence type="ECO:0000256" key="5">
    <source>
        <dbReference type="ARBA" id="ARBA00023242"/>
    </source>
</evidence>
<reference evidence="12" key="1">
    <citation type="submission" date="2013-10" db="EMBL/GenBank/DDBJ databases">
        <title>Genome sequencing of Onchocerca volvulus.</title>
        <authorList>
            <person name="Cotton J."/>
            <person name="Tsai J."/>
            <person name="Stanley E."/>
            <person name="Tracey A."/>
            <person name="Holroyd N."/>
            <person name="Lustigman S."/>
            <person name="Berriman M."/>
        </authorList>
    </citation>
    <scope>NUCLEOTIDE SEQUENCE</scope>
</reference>
<evidence type="ECO:0000256" key="6">
    <source>
        <dbReference type="ARBA" id="ARBA00037262"/>
    </source>
</evidence>
<dbReference type="PANTHER" id="PTHR46527:SF1">
    <property type="entry name" value="NUCLEOPORIN NUP42"/>
    <property type="match status" value="1"/>
</dbReference>
<dbReference type="Pfam" id="PF18345">
    <property type="entry name" value="zf_CCCH_4"/>
    <property type="match status" value="1"/>
</dbReference>
<keyword evidence="2 9" id="KW-0479">Metal-binding</keyword>
<proteinExistence type="predicted"/>
<comment type="function">
    <text evidence="6">Required for the export of mRNAs containing poly(A) tails from the nucleus into the cytoplasm.</text>
</comment>
<feature type="domain" description="C3H1-type" evidence="10">
    <location>
        <begin position="6"/>
        <end position="32"/>
    </location>
</feature>
<dbReference type="GO" id="GO:0031965">
    <property type="term" value="C:nuclear membrane"/>
    <property type="evidence" value="ECO:0007669"/>
    <property type="project" value="UniProtKB-SubCell"/>
</dbReference>
<dbReference type="InterPro" id="IPR051767">
    <property type="entry name" value="Nucleoporin_NUP42"/>
</dbReference>
<feature type="zinc finger region" description="C3H1-type" evidence="9">
    <location>
        <begin position="6"/>
        <end position="32"/>
    </location>
</feature>
<dbReference type="EMBL" id="CMVM020000121">
    <property type="status" value="NOT_ANNOTATED_CDS"/>
    <property type="molecule type" value="Genomic_DNA"/>
</dbReference>
<dbReference type="Gene3D" id="4.10.1000.10">
    <property type="entry name" value="Zinc finger, CCCH-type"/>
    <property type="match status" value="1"/>
</dbReference>
<dbReference type="AlphaFoldDB" id="A0A8R1XWN8"/>
<dbReference type="SMART" id="SM00356">
    <property type="entry name" value="ZnF_C3H1"/>
    <property type="match status" value="1"/>
</dbReference>
<accession>A0A8R1XWN8</accession>
<dbReference type="EnsemblMetazoa" id="OVOC3774.1">
    <property type="protein sequence ID" value="OVOC3774.1"/>
    <property type="gene ID" value="WBGene00240583"/>
</dbReference>
<evidence type="ECO:0000256" key="7">
    <source>
        <dbReference type="ARBA" id="ARBA00039886"/>
    </source>
</evidence>
<dbReference type="SUPFAM" id="SSF90229">
    <property type="entry name" value="CCCH zinc finger"/>
    <property type="match status" value="1"/>
</dbReference>
<dbReference type="InterPro" id="IPR000571">
    <property type="entry name" value="Znf_CCCH"/>
</dbReference>